<organism evidence="1 2">
    <name type="scientific">Rhodopirellula sallentina SM41</name>
    <dbReference type="NCBI Taxonomy" id="1263870"/>
    <lineage>
        <taxon>Bacteria</taxon>
        <taxon>Pseudomonadati</taxon>
        <taxon>Planctomycetota</taxon>
        <taxon>Planctomycetia</taxon>
        <taxon>Pirellulales</taxon>
        <taxon>Pirellulaceae</taxon>
        <taxon>Rhodopirellula</taxon>
    </lineage>
</organism>
<dbReference type="Proteomes" id="UP000011885">
    <property type="component" value="Unassembled WGS sequence"/>
</dbReference>
<proteinExistence type="predicted"/>
<reference evidence="1 2" key="1">
    <citation type="journal article" date="2013" name="Mar. Genomics">
        <title>Expression of sulfatases in Rhodopirellula baltica and the diversity of sulfatases in the genus Rhodopirellula.</title>
        <authorList>
            <person name="Wegner C.E."/>
            <person name="Richter-Heitmann T."/>
            <person name="Klindworth A."/>
            <person name="Klockow C."/>
            <person name="Richter M."/>
            <person name="Achstetter T."/>
            <person name="Glockner F.O."/>
            <person name="Harder J."/>
        </authorList>
    </citation>
    <scope>NUCLEOTIDE SEQUENCE [LARGE SCALE GENOMIC DNA]</scope>
    <source>
        <strain evidence="1 2">SM41</strain>
    </source>
</reference>
<dbReference type="PATRIC" id="fig|1263870.3.peg.4645"/>
<gene>
    <name evidence="1" type="ORF">RSSM_04394</name>
</gene>
<keyword evidence="2" id="KW-1185">Reference proteome</keyword>
<accession>M5TYA4</accession>
<evidence type="ECO:0000313" key="1">
    <source>
        <dbReference type="EMBL" id="EMI54175.1"/>
    </source>
</evidence>
<evidence type="ECO:0000313" key="2">
    <source>
        <dbReference type="Proteomes" id="UP000011885"/>
    </source>
</evidence>
<dbReference type="AlphaFoldDB" id="M5TYA4"/>
<sequence length="91" mass="10835">MWAVWERTFSIEGIESQPAERWITCDLIQYQRNSGWGYKDLDESMGPYFYSCPMKYLNLVPIEQFGGNADWRSQVISHHKNKREKRMSLAK</sequence>
<dbReference type="EMBL" id="ANOH01000291">
    <property type="protein sequence ID" value="EMI54175.1"/>
    <property type="molecule type" value="Genomic_DNA"/>
</dbReference>
<comment type="caution">
    <text evidence="1">The sequence shown here is derived from an EMBL/GenBank/DDBJ whole genome shotgun (WGS) entry which is preliminary data.</text>
</comment>
<name>M5TYA4_9BACT</name>
<protein>
    <submittedName>
        <fullName evidence="1">Uncharacterized protein</fullName>
    </submittedName>
</protein>